<dbReference type="Proteomes" id="UP000385207">
    <property type="component" value="Unassembled WGS sequence"/>
</dbReference>
<evidence type="ECO:0008006" key="3">
    <source>
        <dbReference type="Google" id="ProtNLM"/>
    </source>
</evidence>
<dbReference type="PROSITE" id="PS51257">
    <property type="entry name" value="PROKAR_LIPOPROTEIN"/>
    <property type="match status" value="1"/>
</dbReference>
<name>A0A5E7JZL6_PSEFL</name>
<proteinExistence type="predicted"/>
<gene>
    <name evidence="1" type="ORF">PS862_02496</name>
</gene>
<evidence type="ECO:0000313" key="1">
    <source>
        <dbReference type="EMBL" id="VVO94145.1"/>
    </source>
</evidence>
<accession>A0A5E7JZL6</accession>
<protein>
    <recommendedName>
        <fullName evidence="3">Lipoprotein</fullName>
    </recommendedName>
</protein>
<dbReference type="EMBL" id="CABVII010000009">
    <property type="protein sequence ID" value="VVO94145.1"/>
    <property type="molecule type" value="Genomic_DNA"/>
</dbReference>
<reference evidence="1 2" key="1">
    <citation type="submission" date="2019-09" db="EMBL/GenBank/DDBJ databases">
        <authorList>
            <person name="Chandra G."/>
            <person name="Truman W A."/>
        </authorList>
    </citation>
    <scope>NUCLEOTIDE SEQUENCE [LARGE SCALE GENOMIC DNA]</scope>
    <source>
        <strain evidence="1">PS862</strain>
    </source>
</reference>
<dbReference type="RefSeq" id="WP_150748362.1">
    <property type="nucleotide sequence ID" value="NZ_CABVHE010000075.1"/>
</dbReference>
<dbReference type="AlphaFoldDB" id="A0A5E7JZL6"/>
<evidence type="ECO:0000313" key="2">
    <source>
        <dbReference type="Proteomes" id="UP000385207"/>
    </source>
</evidence>
<organism evidence="1 2">
    <name type="scientific">Pseudomonas fluorescens</name>
    <dbReference type="NCBI Taxonomy" id="294"/>
    <lineage>
        <taxon>Bacteria</taxon>
        <taxon>Pseudomonadati</taxon>
        <taxon>Pseudomonadota</taxon>
        <taxon>Gammaproteobacteria</taxon>
        <taxon>Pseudomonadales</taxon>
        <taxon>Pseudomonadaceae</taxon>
        <taxon>Pseudomonas</taxon>
    </lineage>
</organism>
<dbReference type="OrthoDB" id="6990457at2"/>
<sequence length="184" mass="20521">MKTWRVVVIALTFLLLGGCLVTFKEPLPASDPAPKGLLGKWTSTNAWGEPMNLELSRVSGNRYQAVSYFKAKPREREAYPFTMSHHGSRWYLSAKVPAQFGGHFIIAGFELTDKQELVVYNLDLEQINQALGQKVLSGEGFQTDDGDGVLIDTGMDQVFAYLDDPANSDVFVEAVRYQRLAKTK</sequence>